<dbReference type="RefSeq" id="WP_013016751.1">
    <property type="nucleotide sequence ID" value="NC_013947.1"/>
</dbReference>
<dbReference type="AlphaFoldDB" id="D3PVC7"/>
<organism evidence="2 3">
    <name type="scientific">Stackebrandtia nassauensis (strain DSM 44728 / CIP 108903 / NRRL B-16338 / NBRC 102104 / LLR-40K-21)</name>
    <dbReference type="NCBI Taxonomy" id="446470"/>
    <lineage>
        <taxon>Bacteria</taxon>
        <taxon>Bacillati</taxon>
        <taxon>Actinomycetota</taxon>
        <taxon>Actinomycetes</taxon>
        <taxon>Glycomycetales</taxon>
        <taxon>Glycomycetaceae</taxon>
        <taxon>Stackebrandtia</taxon>
    </lineage>
</organism>
<dbReference type="PANTHER" id="PTHR33169">
    <property type="entry name" value="PADR-FAMILY TRANSCRIPTIONAL REGULATOR"/>
    <property type="match status" value="1"/>
</dbReference>
<dbReference type="STRING" id="446470.Snas_1476"/>
<proteinExistence type="predicted"/>
<dbReference type="Gene3D" id="1.10.10.10">
    <property type="entry name" value="Winged helix-like DNA-binding domain superfamily/Winged helix DNA-binding domain"/>
    <property type="match status" value="1"/>
</dbReference>
<dbReference type="Proteomes" id="UP000000844">
    <property type="component" value="Chromosome"/>
</dbReference>
<dbReference type="InterPro" id="IPR036388">
    <property type="entry name" value="WH-like_DNA-bd_sf"/>
</dbReference>
<dbReference type="EMBL" id="CP001778">
    <property type="protein sequence ID" value="ADD41180.1"/>
    <property type="molecule type" value="Genomic_DNA"/>
</dbReference>
<dbReference type="HOGENOM" id="CLU_063440_10_0_11"/>
<dbReference type="eggNOG" id="COG1695">
    <property type="taxonomic scope" value="Bacteria"/>
</dbReference>
<dbReference type="InterPro" id="IPR005149">
    <property type="entry name" value="Tscrpt_reg_PadR_N"/>
</dbReference>
<name>D3PVC7_STANL</name>
<dbReference type="InterPro" id="IPR036390">
    <property type="entry name" value="WH_DNA-bd_sf"/>
</dbReference>
<dbReference type="Pfam" id="PF03551">
    <property type="entry name" value="PadR"/>
    <property type="match status" value="1"/>
</dbReference>
<dbReference type="PANTHER" id="PTHR33169:SF14">
    <property type="entry name" value="TRANSCRIPTIONAL REGULATOR RV3488"/>
    <property type="match status" value="1"/>
</dbReference>
<gene>
    <name evidence="2" type="ordered locus">Snas_1476</name>
</gene>
<evidence type="ECO:0000259" key="1">
    <source>
        <dbReference type="Pfam" id="PF03551"/>
    </source>
</evidence>
<dbReference type="SUPFAM" id="SSF46785">
    <property type="entry name" value="Winged helix' DNA-binding domain"/>
    <property type="match status" value="1"/>
</dbReference>
<sequence>MSQKVKVTAAVATVLGSLMESPDADHYGLELMKSTGLPSGTLYPILVRLQRAEWLEACWEDVDASQAGRPARKYYRLTPDGTVAARRELTAMYQRLSRLPGIAQEGSPA</sequence>
<reference evidence="2 3" key="1">
    <citation type="journal article" date="2009" name="Stand. Genomic Sci.">
        <title>Complete genome sequence of Stackebrandtia nassauensis type strain (LLR-40K-21).</title>
        <authorList>
            <person name="Munk C."/>
            <person name="Lapidus A."/>
            <person name="Copeland A."/>
            <person name="Jando M."/>
            <person name="Mayilraj S."/>
            <person name="Glavina Del Rio T."/>
            <person name="Nolan M."/>
            <person name="Chen F."/>
            <person name="Lucas S."/>
            <person name="Tice H."/>
            <person name="Cheng J.F."/>
            <person name="Han C."/>
            <person name="Detter J.C."/>
            <person name="Bruce D."/>
            <person name="Goodwin L."/>
            <person name="Chain P."/>
            <person name="Pitluck S."/>
            <person name="Goker M."/>
            <person name="Ovchinikova G."/>
            <person name="Pati A."/>
            <person name="Ivanova N."/>
            <person name="Mavromatis K."/>
            <person name="Chen A."/>
            <person name="Palaniappan K."/>
            <person name="Land M."/>
            <person name="Hauser L."/>
            <person name="Chang Y.J."/>
            <person name="Jeffries C.D."/>
            <person name="Bristow J."/>
            <person name="Eisen J.A."/>
            <person name="Markowitz V."/>
            <person name="Hugenholtz P."/>
            <person name="Kyrpides N.C."/>
            <person name="Klenk H.P."/>
        </authorList>
    </citation>
    <scope>NUCLEOTIDE SEQUENCE [LARGE SCALE GENOMIC DNA]</scope>
    <source>
        <strain evidence="3">DSM 44728 / CIP 108903 / NRRL B-16338 / NBRC 102104 / LLR-40K-21</strain>
    </source>
</reference>
<feature type="domain" description="Transcription regulator PadR N-terminal" evidence="1">
    <location>
        <begin position="27"/>
        <end position="85"/>
    </location>
</feature>
<protein>
    <submittedName>
        <fullName evidence="2">Transcriptional regulator, PadR-like family</fullName>
    </submittedName>
</protein>
<dbReference type="KEGG" id="sna:Snas_1476"/>
<accession>D3PVC7</accession>
<dbReference type="InterPro" id="IPR052509">
    <property type="entry name" value="Metal_resp_DNA-bind_regulator"/>
</dbReference>
<evidence type="ECO:0000313" key="2">
    <source>
        <dbReference type="EMBL" id="ADD41180.1"/>
    </source>
</evidence>
<keyword evidence="3" id="KW-1185">Reference proteome</keyword>
<evidence type="ECO:0000313" key="3">
    <source>
        <dbReference type="Proteomes" id="UP000000844"/>
    </source>
</evidence>